<keyword evidence="6 7" id="KW-0413">Isomerase</keyword>
<evidence type="ECO:0000256" key="5">
    <source>
        <dbReference type="ARBA" id="ARBA00023186"/>
    </source>
</evidence>
<dbReference type="EMBL" id="JBHUMV010000002">
    <property type="protein sequence ID" value="MFD2753643.1"/>
    <property type="molecule type" value="Genomic_DNA"/>
</dbReference>
<comment type="function">
    <text evidence="7">Chaperone involved in the correct folding and assembly of outer membrane proteins. Recognizes specific patterns of aromatic residues and the orientation of their side chains, which are found more frequently in integral outer membrane proteins. May act in both early periplasmic and late outer membrane-associated steps of protein maturation.</text>
</comment>
<dbReference type="Gene3D" id="1.10.4030.10">
    <property type="entry name" value="Porin chaperone SurA, peptide-binding domain"/>
    <property type="match status" value="1"/>
</dbReference>
<feature type="signal peptide" evidence="7">
    <location>
        <begin position="1"/>
        <end position="24"/>
    </location>
</feature>
<comment type="subcellular location">
    <subcellularLocation>
        <location evidence="7">Periplasm</location>
    </subcellularLocation>
    <text evidence="7">Is capable of associating with the outer membrane.</text>
</comment>
<dbReference type="SUPFAM" id="SSF109998">
    <property type="entry name" value="Triger factor/SurA peptide-binding domain-like"/>
    <property type="match status" value="1"/>
</dbReference>
<evidence type="ECO:0000256" key="7">
    <source>
        <dbReference type="HAMAP-Rule" id="MF_01183"/>
    </source>
</evidence>
<sequence precursor="true">MRFFSKTSCAAAVALALLAAGAHAQSLKAPGQAKKGDASVSRALDATARPTGRETAPAGIRQADFIVAVVDSEPITNNEVRARMARVLQNIGEQGGQLPPRELLASQVLERLIVEKVQLQEARDSGIKVDDFAVDQAVNNLALQNSLDKSAFLVRLQKEGVSEKQLRDEIRNQMIMQRVRERDVDNRVKVTDADIDRYLKEQKRPGDTASSMAMNLGHILIAVPENAGPAQVAEREARAKQAAEAARTHADFTAVVREYSDVPNGQGGGAMGMRPLGDYPELFAKAAASASTGAILGPLRSGAGFHVLKVLEKSQSGMPAFITQNHARHILLRIGDGMSEAQAAKRLEDYRRRVLSGQATFESLAREYSQDGSARDGGDLGWSSPGQFVPEFERVLNALQPGEISEPVVSRFGVHLIKLEERREARLTPREQREMVRNVVRERKTETDYNAWLKELRGRAYVEYREPPQ</sequence>
<comment type="domain">
    <text evidence="7">The PPIase activity resides only in the second parvulin domain. The N-terminal region and the C-terminal tail are necessary and sufficient for the chaperone activity of SurA. The PPIase activity is dispensable for SurA to function as a chaperone. The N-terminal region and the C-terminal tail are also required for porin recognition.</text>
</comment>
<dbReference type="Pfam" id="PF00639">
    <property type="entry name" value="Rotamase"/>
    <property type="match status" value="2"/>
</dbReference>
<dbReference type="Proteomes" id="UP001597463">
    <property type="component" value="Unassembled WGS sequence"/>
</dbReference>
<evidence type="ECO:0000256" key="1">
    <source>
        <dbReference type="ARBA" id="ARBA00022729"/>
    </source>
</evidence>
<evidence type="ECO:0000256" key="4">
    <source>
        <dbReference type="ARBA" id="ARBA00023110"/>
    </source>
</evidence>
<keyword evidence="5 7" id="KW-0143">Chaperone</keyword>
<dbReference type="InterPro" id="IPR023034">
    <property type="entry name" value="PPIase_SurA"/>
</dbReference>
<keyword evidence="11" id="KW-1185">Reference proteome</keyword>
<feature type="chain" id="PRO_5044920554" description="Chaperone SurA" evidence="7">
    <location>
        <begin position="25"/>
        <end position="469"/>
    </location>
</feature>
<dbReference type="HAMAP" id="MF_01183">
    <property type="entry name" value="Chaperone_SurA"/>
    <property type="match status" value="1"/>
</dbReference>
<feature type="region of interest" description="Disordered" evidence="8">
    <location>
        <begin position="28"/>
        <end position="55"/>
    </location>
</feature>
<evidence type="ECO:0000256" key="6">
    <source>
        <dbReference type="ARBA" id="ARBA00023235"/>
    </source>
</evidence>
<organism evidence="10 11">
    <name type="scientific">Comamonas terrae</name>
    <dbReference type="NCBI Taxonomy" id="673548"/>
    <lineage>
        <taxon>Bacteria</taxon>
        <taxon>Pseudomonadati</taxon>
        <taxon>Pseudomonadota</taxon>
        <taxon>Betaproteobacteria</taxon>
        <taxon>Burkholderiales</taxon>
        <taxon>Comamonadaceae</taxon>
        <taxon>Comamonas</taxon>
    </lineage>
</organism>
<keyword evidence="3 7" id="KW-0574">Periplasm</keyword>
<reference evidence="11" key="1">
    <citation type="journal article" date="2019" name="Int. J. Syst. Evol. Microbiol.">
        <title>The Global Catalogue of Microorganisms (GCM) 10K type strain sequencing project: providing services to taxonomists for standard genome sequencing and annotation.</title>
        <authorList>
            <consortium name="The Broad Institute Genomics Platform"/>
            <consortium name="The Broad Institute Genome Sequencing Center for Infectious Disease"/>
            <person name="Wu L."/>
            <person name="Ma J."/>
        </authorList>
    </citation>
    <scope>NUCLEOTIDE SEQUENCE [LARGE SCALE GENOMIC DNA]</scope>
    <source>
        <strain evidence="11">TISTR 1906</strain>
    </source>
</reference>
<dbReference type="InterPro" id="IPR023058">
    <property type="entry name" value="PPIase_PpiC_CS"/>
</dbReference>
<evidence type="ECO:0000313" key="10">
    <source>
        <dbReference type="EMBL" id="MFD2753643.1"/>
    </source>
</evidence>
<evidence type="ECO:0000256" key="2">
    <source>
        <dbReference type="ARBA" id="ARBA00022737"/>
    </source>
</evidence>
<dbReference type="PANTHER" id="PTHR47637:SF1">
    <property type="entry name" value="CHAPERONE SURA"/>
    <property type="match status" value="1"/>
</dbReference>
<feature type="domain" description="PpiC" evidence="9">
    <location>
        <begin position="211"/>
        <end position="312"/>
    </location>
</feature>
<evidence type="ECO:0000256" key="8">
    <source>
        <dbReference type="SAM" id="MobiDB-lite"/>
    </source>
</evidence>
<gene>
    <name evidence="7" type="primary">surA</name>
    <name evidence="10" type="ORF">ACFSW6_06060</name>
</gene>
<dbReference type="InterPro" id="IPR015391">
    <property type="entry name" value="SurA_N"/>
</dbReference>
<dbReference type="PANTHER" id="PTHR47637">
    <property type="entry name" value="CHAPERONE SURA"/>
    <property type="match status" value="1"/>
</dbReference>
<dbReference type="InterPro" id="IPR027304">
    <property type="entry name" value="Trigger_fact/SurA_dom_sf"/>
</dbReference>
<proteinExistence type="inferred from homology"/>
<comment type="catalytic activity">
    <reaction evidence="7">
        <text>[protein]-peptidylproline (omega=180) = [protein]-peptidylproline (omega=0)</text>
        <dbReference type="Rhea" id="RHEA:16237"/>
        <dbReference type="Rhea" id="RHEA-COMP:10747"/>
        <dbReference type="Rhea" id="RHEA-COMP:10748"/>
        <dbReference type="ChEBI" id="CHEBI:83833"/>
        <dbReference type="ChEBI" id="CHEBI:83834"/>
        <dbReference type="EC" id="5.2.1.8"/>
    </reaction>
</comment>
<dbReference type="InterPro" id="IPR046357">
    <property type="entry name" value="PPIase_dom_sf"/>
</dbReference>
<name>A0ABW5UL71_9BURK</name>
<dbReference type="PROSITE" id="PS01096">
    <property type="entry name" value="PPIC_PPIASE_1"/>
    <property type="match status" value="1"/>
</dbReference>
<dbReference type="PROSITE" id="PS50198">
    <property type="entry name" value="PPIC_PPIASE_2"/>
    <property type="match status" value="2"/>
</dbReference>
<dbReference type="Gene3D" id="3.10.50.40">
    <property type="match status" value="2"/>
</dbReference>
<keyword evidence="1 7" id="KW-0732">Signal</keyword>
<dbReference type="EC" id="5.2.1.8" evidence="7"/>
<keyword evidence="2 7" id="KW-0677">Repeat</keyword>
<comment type="caution">
    <text evidence="10">The sequence shown here is derived from an EMBL/GenBank/DDBJ whole genome shotgun (WGS) entry which is preliminary data.</text>
</comment>
<protein>
    <recommendedName>
        <fullName evidence="7">Chaperone SurA</fullName>
    </recommendedName>
    <alternativeName>
        <fullName evidence="7">Peptidyl-prolyl cis-trans isomerase SurA</fullName>
        <shortName evidence="7">PPIase SurA</shortName>
        <ecNumber evidence="7">5.2.1.8</ecNumber>
    </alternativeName>
    <alternativeName>
        <fullName evidence="7">Rotamase SurA</fullName>
    </alternativeName>
</protein>
<dbReference type="InterPro" id="IPR050280">
    <property type="entry name" value="OMP_Chaperone_SurA"/>
</dbReference>
<dbReference type="InterPro" id="IPR000297">
    <property type="entry name" value="PPIase_PpiC"/>
</dbReference>
<dbReference type="RefSeq" id="WP_066474392.1">
    <property type="nucleotide sequence ID" value="NZ_BCNT01000004.1"/>
</dbReference>
<evidence type="ECO:0000256" key="3">
    <source>
        <dbReference type="ARBA" id="ARBA00022764"/>
    </source>
</evidence>
<dbReference type="Pfam" id="PF09312">
    <property type="entry name" value="SurA_N"/>
    <property type="match status" value="1"/>
</dbReference>
<evidence type="ECO:0000259" key="9">
    <source>
        <dbReference type="PROSITE" id="PS50198"/>
    </source>
</evidence>
<evidence type="ECO:0000313" key="11">
    <source>
        <dbReference type="Proteomes" id="UP001597463"/>
    </source>
</evidence>
<accession>A0ABW5UL71</accession>
<dbReference type="SUPFAM" id="SSF54534">
    <property type="entry name" value="FKBP-like"/>
    <property type="match status" value="2"/>
</dbReference>
<feature type="domain" description="PpiC" evidence="9">
    <location>
        <begin position="322"/>
        <end position="421"/>
    </location>
</feature>
<keyword evidence="4 7" id="KW-0697">Rotamase</keyword>
<dbReference type="GO" id="GO:0003755">
    <property type="term" value="F:peptidyl-prolyl cis-trans isomerase activity"/>
    <property type="evidence" value="ECO:0007669"/>
    <property type="project" value="UniProtKB-EC"/>
</dbReference>